<keyword evidence="1" id="KW-0812">Transmembrane</keyword>
<feature type="transmembrane region" description="Helical" evidence="1">
    <location>
        <begin position="82"/>
        <end position="107"/>
    </location>
</feature>
<feature type="domain" description="EAL" evidence="2">
    <location>
        <begin position="478"/>
        <end position="731"/>
    </location>
</feature>
<organism evidence="4 5">
    <name type="scientific">Cryobacterium adonitolivorans</name>
    <dbReference type="NCBI Taxonomy" id="1259189"/>
    <lineage>
        <taxon>Bacteria</taxon>
        <taxon>Bacillati</taxon>
        <taxon>Actinomycetota</taxon>
        <taxon>Actinomycetes</taxon>
        <taxon>Micrococcales</taxon>
        <taxon>Microbacteriaceae</taxon>
        <taxon>Cryobacterium</taxon>
    </lineage>
</organism>
<dbReference type="CDD" id="cd01948">
    <property type="entry name" value="EAL"/>
    <property type="match status" value="1"/>
</dbReference>
<dbReference type="PANTHER" id="PTHR44757:SF2">
    <property type="entry name" value="BIOFILM ARCHITECTURE MAINTENANCE PROTEIN MBAA"/>
    <property type="match status" value="1"/>
</dbReference>
<dbReference type="InterPro" id="IPR035919">
    <property type="entry name" value="EAL_sf"/>
</dbReference>
<name>A0A4R8WBK8_9MICO</name>
<dbReference type="SMART" id="SM00052">
    <property type="entry name" value="EAL"/>
    <property type="match status" value="1"/>
</dbReference>
<feature type="transmembrane region" description="Helical" evidence="1">
    <location>
        <begin position="56"/>
        <end position="76"/>
    </location>
</feature>
<dbReference type="InterPro" id="IPR000160">
    <property type="entry name" value="GGDEF_dom"/>
</dbReference>
<dbReference type="PROSITE" id="PS50887">
    <property type="entry name" value="GGDEF"/>
    <property type="match status" value="1"/>
</dbReference>
<keyword evidence="5" id="KW-1185">Reference proteome</keyword>
<accession>A0A4R8WBK8</accession>
<feature type="transmembrane region" description="Helical" evidence="1">
    <location>
        <begin position="212"/>
        <end position="233"/>
    </location>
</feature>
<evidence type="ECO:0000313" key="4">
    <source>
        <dbReference type="EMBL" id="TFC05529.1"/>
    </source>
</evidence>
<dbReference type="PROSITE" id="PS50883">
    <property type="entry name" value="EAL"/>
    <property type="match status" value="1"/>
</dbReference>
<feature type="transmembrane region" description="Helical" evidence="1">
    <location>
        <begin position="29"/>
        <end position="47"/>
    </location>
</feature>
<dbReference type="SUPFAM" id="SSF55073">
    <property type="entry name" value="Nucleotide cyclase"/>
    <property type="match status" value="1"/>
</dbReference>
<evidence type="ECO:0000313" key="5">
    <source>
        <dbReference type="Proteomes" id="UP000297907"/>
    </source>
</evidence>
<keyword evidence="1" id="KW-0472">Membrane</keyword>
<protein>
    <submittedName>
        <fullName evidence="4">EAL domain-containing protein</fullName>
    </submittedName>
</protein>
<dbReference type="AlphaFoldDB" id="A0A4R8WBK8"/>
<dbReference type="Pfam" id="PF00990">
    <property type="entry name" value="GGDEF"/>
    <property type="match status" value="1"/>
</dbReference>
<dbReference type="Gene3D" id="3.30.70.270">
    <property type="match status" value="1"/>
</dbReference>
<dbReference type="InterPro" id="IPR043128">
    <property type="entry name" value="Rev_trsase/Diguanyl_cyclase"/>
</dbReference>
<dbReference type="Pfam" id="PF00563">
    <property type="entry name" value="EAL"/>
    <property type="match status" value="1"/>
</dbReference>
<keyword evidence="1" id="KW-1133">Transmembrane helix</keyword>
<dbReference type="Proteomes" id="UP000297907">
    <property type="component" value="Unassembled WGS sequence"/>
</dbReference>
<dbReference type="InterPro" id="IPR029787">
    <property type="entry name" value="Nucleotide_cyclase"/>
</dbReference>
<dbReference type="PANTHER" id="PTHR44757">
    <property type="entry name" value="DIGUANYLATE CYCLASE DGCP"/>
    <property type="match status" value="1"/>
</dbReference>
<feature type="transmembrane region" description="Helical" evidence="1">
    <location>
        <begin position="119"/>
        <end position="138"/>
    </location>
</feature>
<evidence type="ECO:0000259" key="2">
    <source>
        <dbReference type="PROSITE" id="PS50883"/>
    </source>
</evidence>
<dbReference type="InterPro" id="IPR052155">
    <property type="entry name" value="Biofilm_reg_signaling"/>
</dbReference>
<feature type="transmembrane region" description="Helical" evidence="1">
    <location>
        <begin position="253"/>
        <end position="271"/>
    </location>
</feature>
<gene>
    <name evidence="4" type="ORF">E3O42_02925</name>
</gene>
<dbReference type="NCBIfam" id="TIGR00254">
    <property type="entry name" value="GGDEF"/>
    <property type="match status" value="1"/>
</dbReference>
<dbReference type="OrthoDB" id="23692at2"/>
<feature type="transmembrane region" description="Helical" evidence="1">
    <location>
        <begin position="158"/>
        <end position="180"/>
    </location>
</feature>
<dbReference type="Gene3D" id="3.20.20.450">
    <property type="entry name" value="EAL domain"/>
    <property type="match status" value="1"/>
</dbReference>
<proteinExistence type="predicted"/>
<feature type="transmembrane region" description="Helical" evidence="1">
    <location>
        <begin position="187"/>
        <end position="206"/>
    </location>
</feature>
<evidence type="ECO:0000256" key="1">
    <source>
        <dbReference type="SAM" id="Phobius"/>
    </source>
</evidence>
<dbReference type="InterPro" id="IPR001633">
    <property type="entry name" value="EAL_dom"/>
</dbReference>
<dbReference type="CDD" id="cd01949">
    <property type="entry name" value="GGDEF"/>
    <property type="match status" value="1"/>
</dbReference>
<comment type="caution">
    <text evidence="4">The sequence shown here is derived from an EMBL/GenBank/DDBJ whole genome shotgun (WGS) entry which is preliminary data.</text>
</comment>
<dbReference type="EMBL" id="SOFL01000008">
    <property type="protein sequence ID" value="TFC05529.1"/>
    <property type="molecule type" value="Genomic_DNA"/>
</dbReference>
<dbReference type="SMART" id="SM00267">
    <property type="entry name" value="GGDEF"/>
    <property type="match status" value="1"/>
</dbReference>
<reference evidence="4 5" key="1">
    <citation type="submission" date="2019-03" db="EMBL/GenBank/DDBJ databases">
        <title>Genomics of glacier-inhabiting Cryobacterium strains.</title>
        <authorList>
            <person name="Liu Q."/>
            <person name="Xin Y.-H."/>
        </authorList>
    </citation>
    <scope>NUCLEOTIDE SEQUENCE [LARGE SCALE GENOMIC DNA]</scope>
    <source>
        <strain evidence="4 5">RHLS22-1</strain>
    </source>
</reference>
<evidence type="ECO:0000259" key="3">
    <source>
        <dbReference type="PROSITE" id="PS50887"/>
    </source>
</evidence>
<sequence length="751" mass="81021">MWVVSALVIVYFVGLLLHGDGANPFVDVWLCGLTQWGPVVVFFVAAWRTHFARRDVLLAAAAVTVSAVADTYYSLFMDDSGYLVFPSLADIGYLMFYPLMLAAVVVLVRRQVRGFSWSVLLDGAVGSLGAAAVLAAILSPVLEDAIKGPTPVATAVAVAYPFFDLLLVAVITGIAAAPTLDIGPRWLFLFFGLGMLTVADVAYALLENADQYSVGNPLDAVWALGLALMALWVDGSGRNTDTSCRRQRETPPLSVPAGAVVAGLGLLVLGTQITVSVLAVVLATATVGLAALPLAFRQRLLRRESLTDELTGLPNRRALKAEAETRFKVGSGSPLTRRRSALMLLDLDRFKEVNDSLGHDAGDTLLVQVSTRLSRSLGAGDFLARLGGDEFAIILQGSGEEDALAVARKLRAALAAPFTLENIALQTSASMGIALFPDQGQNLGELLRRADMAMYEAKTTHSGHHVFKQADDSHGEVRLRTLEELRVALLDDQLVVHYQPKINLKTGHVTGVEALVRWNHPSRGLLLPEEFLILVEESGQMAALTRIVLEKALDQAQLWQTHDRAMTVAVNLSSSSFVDIDLPERIAAMIDARQLSASTLILEITEDFLMADRERARTILTRLREGGVQIAIDDFGTGYSSLSYLRDLPIDEIKLDQSFVLPMGQDPRAAALVASTIDLAHSLGLRMVAEGVENSAAYDELVRYGCDHAQGFFMSGPVPAAELDNWIANQRVEDIDDLVQVNNAGASTTGL</sequence>
<dbReference type="RefSeq" id="WP_134452433.1">
    <property type="nucleotide sequence ID" value="NZ_SOFL01000008.1"/>
</dbReference>
<feature type="domain" description="GGDEF" evidence="3">
    <location>
        <begin position="338"/>
        <end position="472"/>
    </location>
</feature>
<dbReference type="SUPFAM" id="SSF141868">
    <property type="entry name" value="EAL domain-like"/>
    <property type="match status" value="1"/>
</dbReference>